<protein>
    <recommendedName>
        <fullName evidence="7">Glutamine-dependent NAD(+) synthetase</fullName>
        <ecNumber evidence="7">6.3.5.1</ecNumber>
    </recommendedName>
    <alternativeName>
        <fullName evidence="7">NAD(+) synthase [glutamine-hydrolyzing]</fullName>
    </alternativeName>
</protein>
<dbReference type="NCBIfam" id="NF010588">
    <property type="entry name" value="PRK13981.1"/>
    <property type="match status" value="1"/>
</dbReference>
<dbReference type="RefSeq" id="WP_337335086.1">
    <property type="nucleotide sequence ID" value="NZ_JBBDHC010000007.1"/>
</dbReference>
<evidence type="ECO:0000256" key="8">
    <source>
        <dbReference type="RuleBase" id="RU003811"/>
    </source>
</evidence>
<keyword evidence="11" id="KW-1185">Reference proteome</keyword>
<comment type="similarity">
    <text evidence="2 7">In the C-terminal section; belongs to the NAD synthetase family.</text>
</comment>
<dbReference type="InterPro" id="IPR014729">
    <property type="entry name" value="Rossmann-like_a/b/a_fold"/>
</dbReference>
<name>A0AAW9R569_9GAMM</name>
<reference evidence="10 11" key="1">
    <citation type="journal article" date="2016" name="Antonie Van Leeuwenhoek">
        <title>Denitratimonas tolerans gen. nov., sp. nov., a denitrifying bacterium isolated from a bioreactor for tannery wastewater treatment.</title>
        <authorList>
            <person name="Han S.I."/>
            <person name="Kim J.O."/>
            <person name="Lee Y.R."/>
            <person name="Ekpeghere K.I."/>
            <person name="Koh S.C."/>
            <person name="Whang K.S."/>
        </authorList>
    </citation>
    <scope>NUCLEOTIDE SEQUENCE [LARGE SCALE GENOMIC DNA]</scope>
    <source>
        <strain evidence="10 11">KACC 17565</strain>
    </source>
</reference>
<dbReference type="InterPro" id="IPR014445">
    <property type="entry name" value="Gln-dep_NAD_synthase"/>
</dbReference>
<dbReference type="PROSITE" id="PS50263">
    <property type="entry name" value="CN_HYDROLASE"/>
    <property type="match status" value="1"/>
</dbReference>
<comment type="similarity">
    <text evidence="8">Belongs to the NAD synthetase family.</text>
</comment>
<dbReference type="SUPFAM" id="SSF52402">
    <property type="entry name" value="Adenine nucleotide alpha hydrolases-like"/>
    <property type="match status" value="1"/>
</dbReference>
<evidence type="ECO:0000256" key="4">
    <source>
        <dbReference type="ARBA" id="ARBA00022741"/>
    </source>
</evidence>
<evidence type="ECO:0000256" key="2">
    <source>
        <dbReference type="ARBA" id="ARBA00007145"/>
    </source>
</evidence>
<dbReference type="Proteomes" id="UP001364472">
    <property type="component" value="Unassembled WGS sequence"/>
</dbReference>
<comment type="pathway">
    <text evidence="1 7">Cofactor biosynthesis; NAD(+) biosynthesis; NAD(+) from deamido-NAD(+) (L-Gln route): step 1/1.</text>
</comment>
<evidence type="ECO:0000256" key="5">
    <source>
        <dbReference type="ARBA" id="ARBA00022840"/>
    </source>
</evidence>
<keyword evidence="4 7" id="KW-0547">Nucleotide-binding</keyword>
<evidence type="ECO:0000256" key="7">
    <source>
        <dbReference type="PIRNR" id="PIRNR006630"/>
    </source>
</evidence>
<dbReference type="EMBL" id="JBBDHC010000007">
    <property type="protein sequence ID" value="MEJ1249371.1"/>
    <property type="molecule type" value="Genomic_DNA"/>
</dbReference>
<dbReference type="FunFam" id="3.40.50.620:FF:000106">
    <property type="entry name" value="Glutamine-dependent NAD(+) synthetase"/>
    <property type="match status" value="1"/>
</dbReference>
<dbReference type="NCBIfam" id="TIGR00552">
    <property type="entry name" value="nadE"/>
    <property type="match status" value="1"/>
</dbReference>
<evidence type="ECO:0000259" key="9">
    <source>
        <dbReference type="PROSITE" id="PS50263"/>
    </source>
</evidence>
<keyword evidence="5 7" id="KW-0067">ATP-binding</keyword>
<sequence>MSRPLRIALAQFDFPLGEVEGNARRIAALITEARDAHRAALVVFPGLALSGSPPLDLLSRPAFLAECRRGIETLASQTRGITAVVGWPCRTDAGVVTAASVLRDGRIIATAYARQPGAAAPACVFELAGVTMGLAVEDRGDLESDAIAAAGATLGLVVAAEPFEHEALARDAERLSARAASPRLALARCNAVGAQDAWIFHGASRLADADGHLHPPAAAFREAWLTADFDPANRRFAPLSWPAEGDASRQSLTWRALVAGTRGYARKNGFGSILLGLSGGLDSALVLAIAVDALGAENTTAVRLPSRYTSALSNDLAQEQAQALGVRMLTLPIEATVASALQTLSPAIGEVPGLVVENLQSRARGLLLMGLSNATGALLLATGNKSEVAVGYCTLYGDTCGGYAPLKDLYKSAAFDLARWRNAQGDGVRIPEGVIARAPSAELREDQRDEDSLPPYAVLDALLDQYLEHGRSAAQLIDSGFEPDTVQRVLRLVRISEWKRAQGAPGPRLSRSAFGSVLNLPVTSGYTG</sequence>
<dbReference type="AlphaFoldDB" id="A0AAW9R569"/>
<accession>A0AAW9R569</accession>
<dbReference type="CDD" id="cd07570">
    <property type="entry name" value="GAT_Gln-NAD-synth"/>
    <property type="match status" value="1"/>
</dbReference>
<keyword evidence="6 7" id="KW-0520">NAD</keyword>
<evidence type="ECO:0000256" key="3">
    <source>
        <dbReference type="ARBA" id="ARBA00022598"/>
    </source>
</evidence>
<dbReference type="PIRSF" id="PIRSF006630">
    <property type="entry name" value="NADS_GAT"/>
    <property type="match status" value="1"/>
</dbReference>
<evidence type="ECO:0000313" key="11">
    <source>
        <dbReference type="Proteomes" id="UP001364472"/>
    </source>
</evidence>
<dbReference type="EC" id="6.3.5.1" evidence="7"/>
<dbReference type="InterPro" id="IPR003010">
    <property type="entry name" value="C-N_Hydrolase"/>
</dbReference>
<organism evidence="10 11">
    <name type="scientific">Denitratimonas tolerans</name>
    <dbReference type="NCBI Taxonomy" id="1338420"/>
    <lineage>
        <taxon>Bacteria</taxon>
        <taxon>Pseudomonadati</taxon>
        <taxon>Pseudomonadota</taxon>
        <taxon>Gammaproteobacteria</taxon>
        <taxon>Lysobacterales</taxon>
        <taxon>Lysobacteraceae</taxon>
        <taxon>Denitratimonas</taxon>
    </lineage>
</organism>
<dbReference type="InterPro" id="IPR022310">
    <property type="entry name" value="NAD/GMP_synthase"/>
</dbReference>
<dbReference type="GO" id="GO:0004359">
    <property type="term" value="F:glutaminase activity"/>
    <property type="evidence" value="ECO:0007669"/>
    <property type="project" value="InterPro"/>
</dbReference>
<proteinExistence type="inferred from homology"/>
<evidence type="ECO:0000313" key="10">
    <source>
        <dbReference type="EMBL" id="MEJ1249371.1"/>
    </source>
</evidence>
<dbReference type="GO" id="GO:0005737">
    <property type="term" value="C:cytoplasm"/>
    <property type="evidence" value="ECO:0007669"/>
    <property type="project" value="InterPro"/>
</dbReference>
<dbReference type="GO" id="GO:0009435">
    <property type="term" value="P:NAD+ biosynthetic process"/>
    <property type="evidence" value="ECO:0007669"/>
    <property type="project" value="UniProtKB-UniRule"/>
</dbReference>
<dbReference type="Gene3D" id="3.40.50.620">
    <property type="entry name" value="HUPs"/>
    <property type="match status" value="1"/>
</dbReference>
<gene>
    <name evidence="10" type="ORF">WB794_06755</name>
</gene>
<evidence type="ECO:0000256" key="6">
    <source>
        <dbReference type="ARBA" id="ARBA00023027"/>
    </source>
</evidence>
<comment type="caution">
    <text evidence="10">The sequence shown here is derived from an EMBL/GenBank/DDBJ whole genome shotgun (WGS) entry which is preliminary data.</text>
</comment>
<dbReference type="GO" id="GO:0003952">
    <property type="term" value="F:NAD+ synthase (glutamine-hydrolyzing) activity"/>
    <property type="evidence" value="ECO:0007669"/>
    <property type="project" value="UniProtKB-UniRule"/>
</dbReference>
<dbReference type="CDD" id="cd00553">
    <property type="entry name" value="NAD_synthase"/>
    <property type="match status" value="1"/>
</dbReference>
<dbReference type="PANTHER" id="PTHR23090">
    <property type="entry name" value="NH 3 /GLUTAMINE-DEPENDENT NAD + SYNTHETASE"/>
    <property type="match status" value="1"/>
</dbReference>
<feature type="domain" description="CN hydrolase" evidence="9">
    <location>
        <begin position="5"/>
        <end position="231"/>
    </location>
</feature>
<dbReference type="PANTHER" id="PTHR23090:SF9">
    <property type="entry name" value="GLUTAMINE-DEPENDENT NAD(+) SYNTHETASE"/>
    <property type="match status" value="1"/>
</dbReference>
<dbReference type="Pfam" id="PF02540">
    <property type="entry name" value="NAD_synthase"/>
    <property type="match status" value="1"/>
</dbReference>
<comment type="catalytic activity">
    <reaction evidence="7">
        <text>deamido-NAD(+) + L-glutamine + ATP + H2O = L-glutamate + AMP + diphosphate + NAD(+) + H(+)</text>
        <dbReference type="Rhea" id="RHEA:24384"/>
        <dbReference type="ChEBI" id="CHEBI:15377"/>
        <dbReference type="ChEBI" id="CHEBI:15378"/>
        <dbReference type="ChEBI" id="CHEBI:29985"/>
        <dbReference type="ChEBI" id="CHEBI:30616"/>
        <dbReference type="ChEBI" id="CHEBI:33019"/>
        <dbReference type="ChEBI" id="CHEBI:57540"/>
        <dbReference type="ChEBI" id="CHEBI:58359"/>
        <dbReference type="ChEBI" id="CHEBI:58437"/>
        <dbReference type="ChEBI" id="CHEBI:456215"/>
        <dbReference type="EC" id="6.3.5.1"/>
    </reaction>
</comment>
<dbReference type="GO" id="GO:0005524">
    <property type="term" value="F:ATP binding"/>
    <property type="evidence" value="ECO:0007669"/>
    <property type="project" value="UniProtKB-UniRule"/>
</dbReference>
<dbReference type="Gene3D" id="3.60.110.10">
    <property type="entry name" value="Carbon-nitrogen hydrolase"/>
    <property type="match status" value="1"/>
</dbReference>
<dbReference type="InterPro" id="IPR036526">
    <property type="entry name" value="C-N_Hydrolase_sf"/>
</dbReference>
<dbReference type="SUPFAM" id="SSF56317">
    <property type="entry name" value="Carbon-nitrogen hydrolase"/>
    <property type="match status" value="1"/>
</dbReference>
<keyword evidence="3 7" id="KW-0436">Ligase</keyword>
<dbReference type="InterPro" id="IPR003694">
    <property type="entry name" value="NAD_synthase"/>
</dbReference>
<evidence type="ECO:0000256" key="1">
    <source>
        <dbReference type="ARBA" id="ARBA00005188"/>
    </source>
</evidence>